<dbReference type="InterPro" id="IPR038765">
    <property type="entry name" value="Papain-like_cys_pep_sf"/>
</dbReference>
<dbReference type="PANTHER" id="PTHR10602:SF0">
    <property type="entry name" value="EUKARYOTIC TRANSLATION INITIATION FACTOR 2 SUBUNIT 1"/>
    <property type="match status" value="1"/>
</dbReference>
<keyword evidence="4" id="KW-1185">Reference proteome</keyword>
<dbReference type="InterPro" id="IPR024054">
    <property type="entry name" value="TIF2_asu_middle_sf"/>
</dbReference>
<dbReference type="SUPFAM" id="SSF116742">
    <property type="entry name" value="eIF2alpha middle domain-like"/>
    <property type="match status" value="1"/>
</dbReference>
<dbReference type="Proteomes" id="UP000824890">
    <property type="component" value="Unassembled WGS sequence"/>
</dbReference>
<dbReference type="Gene3D" id="2.40.50.140">
    <property type="entry name" value="Nucleic acid-binding proteins"/>
    <property type="match status" value="1"/>
</dbReference>
<dbReference type="Gene3D" id="3.90.70.10">
    <property type="entry name" value="Cysteine proteinases"/>
    <property type="match status" value="1"/>
</dbReference>
<comment type="caution">
    <text evidence="3">The sequence shown here is derived from an EMBL/GenBank/DDBJ whole genome shotgun (WGS) entry which is preliminary data.</text>
</comment>
<evidence type="ECO:0000313" key="4">
    <source>
        <dbReference type="Proteomes" id="UP000824890"/>
    </source>
</evidence>
<proteinExistence type="predicted"/>
<accession>A0ABQ7XZR3</accession>
<organism evidence="3 4">
    <name type="scientific">Brassica napus</name>
    <name type="common">Rape</name>
    <dbReference type="NCBI Taxonomy" id="3708"/>
    <lineage>
        <taxon>Eukaryota</taxon>
        <taxon>Viridiplantae</taxon>
        <taxon>Streptophyta</taxon>
        <taxon>Embryophyta</taxon>
        <taxon>Tracheophyta</taxon>
        <taxon>Spermatophyta</taxon>
        <taxon>Magnoliopsida</taxon>
        <taxon>eudicotyledons</taxon>
        <taxon>Gunneridae</taxon>
        <taxon>Pentapetalae</taxon>
        <taxon>rosids</taxon>
        <taxon>malvids</taxon>
        <taxon>Brassicales</taxon>
        <taxon>Brassicaceae</taxon>
        <taxon>Brassiceae</taxon>
        <taxon>Brassica</taxon>
    </lineage>
</organism>
<protein>
    <submittedName>
        <fullName evidence="3">Uncharacterized protein</fullName>
    </submittedName>
</protein>
<dbReference type="EMBL" id="JAGKQM010000019">
    <property type="protein sequence ID" value="KAH0861422.1"/>
    <property type="molecule type" value="Genomic_DNA"/>
</dbReference>
<evidence type="ECO:0000256" key="1">
    <source>
        <dbReference type="ARBA" id="ARBA00022917"/>
    </source>
</evidence>
<keyword evidence="1" id="KW-0648">Protein biosynthesis</keyword>
<gene>
    <name evidence="3" type="ORF">HID58_089683</name>
</gene>
<feature type="region of interest" description="Disordered" evidence="2">
    <location>
        <begin position="42"/>
        <end position="68"/>
    </location>
</feature>
<dbReference type="InterPro" id="IPR012340">
    <property type="entry name" value="NA-bd_OB-fold"/>
</dbReference>
<reference evidence="3 4" key="1">
    <citation type="submission" date="2021-05" db="EMBL/GenBank/DDBJ databases">
        <title>Genome Assembly of Synthetic Allotetraploid Brassica napus Reveals Homoeologous Exchanges between Subgenomes.</title>
        <authorList>
            <person name="Davis J.T."/>
        </authorList>
    </citation>
    <scope>NUCLEOTIDE SEQUENCE [LARGE SCALE GENOMIC DNA]</scope>
    <source>
        <strain evidence="4">cv. Da-Ae</strain>
        <tissue evidence="3">Seedling</tissue>
    </source>
</reference>
<dbReference type="SUPFAM" id="SSF54001">
    <property type="entry name" value="Cysteine proteinases"/>
    <property type="match status" value="1"/>
</dbReference>
<evidence type="ECO:0000256" key="2">
    <source>
        <dbReference type="SAM" id="MobiDB-lite"/>
    </source>
</evidence>
<dbReference type="InterPro" id="IPR011488">
    <property type="entry name" value="TIF_2_asu"/>
</dbReference>
<sequence length="555" mass="63571">MTYHAMKPQAADNMPLQVPNLSMDCFCTLKYCVQNPLVVTNTNNPRPHHPSHMGLKRSRTKKRKAHIKTRRIVHTNSLRLKEATRSSSLERRSGDFSKIRSLDHPLSQIHQDLKTLDLCYSISRIPISNSTFLITMSDEETKPFLKSRMYESRYPSRGDIVMGKVKKIEGREAVVWLVEYKKSCKVVLSATVPPVRVLAEKRMEAFRVADVSVEERQIILDETPLSKAEMWAFEKRFNEAKFVHSVLFSVADDLHMNLKDAYKLCDWPSYEELKTLHRDENFLACKNVSFRKLLLDRIGLMKYNSWRVNDPSRLQTSSLKQIRDICYAIALARQAEAFFKKRGDLGKEEHLSIQHILNKGVDYGLVSRDYTLLELGTLVKILQRDGFILDTDCPLTYSLAGTPSASDNSCSTKDPIRVFEAPQIKVMTAGEEVPEEWMVEEMLAELDGGPLTFSLPMFPSYKTKSKKLDDIYKPTEDEFAAYKLAKDKGKPCKLDFHTMLLTGDGIDRYGDQYLECQDCLGDIDIGDRGYVRFAVKPNTVTEFVSFKNVCNHDDD</sequence>
<name>A0ABQ7XZR3_BRANA</name>
<dbReference type="Gene3D" id="1.10.150.190">
    <property type="entry name" value="Translation initiation factor 2, subunit 1, domain 2"/>
    <property type="match status" value="1"/>
</dbReference>
<dbReference type="PANTHER" id="PTHR10602">
    <property type="entry name" value="EUKARYOTIC TRANSLATION INITIATION FACTOR 2 SUBUNIT 1"/>
    <property type="match status" value="1"/>
</dbReference>
<evidence type="ECO:0000313" key="3">
    <source>
        <dbReference type="EMBL" id="KAH0861422.1"/>
    </source>
</evidence>
<feature type="compositionally biased region" description="Basic residues" evidence="2">
    <location>
        <begin position="46"/>
        <end position="68"/>
    </location>
</feature>